<name>A0A514ECC1_9XANT</name>
<evidence type="ECO:0008006" key="4">
    <source>
        <dbReference type="Google" id="ProtNLM"/>
    </source>
</evidence>
<dbReference type="EMBL" id="CP038228">
    <property type="protein sequence ID" value="QDI03423.1"/>
    <property type="molecule type" value="Genomic_DNA"/>
</dbReference>
<feature type="region of interest" description="Disordered" evidence="1">
    <location>
        <begin position="370"/>
        <end position="392"/>
    </location>
</feature>
<sequence length="449" mass="50021">MSVSPLTLEEVQAWPEPIVTTLSAAKQGQYGKRRDALLAMTGGLGLKAAANKHGVREGTLNDTLENARKLAPDGVPWGWRACVPHRVRGESPGPTRLPEKAAPSAFKQLVRHVEGLQDLLDGFKGVLPTRARASSQFDRVFEKMLAHVRTRVGNAGYPFNAPDKGRRALLEYLKRARKRIVETEPEGEANEAAEAKQLQQVFEFDAMERLEFDAHKMDADLYMEVESTKGRSVLRKIPYAWLLLVIDSVSRLILRWSLVLGRAYTQIDVLHVFSVSLLPWEPRDLLVPQMKYVAGSGVGTSCIDGRVLRGIVTAADNAMAHHAKLTTTNLSRYQRGVIHLGWPRVPETRGVLEAMFRQIANGAIRMLPGGLSQHGTTRRQSTPPRPTTRRTTRSIWRPYTTCWTSSSRATTRPRWIACTITQPWTSCADMYRPDGGVSSLLATPKMLSD</sequence>
<reference evidence="2 3" key="1">
    <citation type="submission" date="2019-03" db="EMBL/GenBank/DDBJ databases">
        <title>Tal1 in Xanthomonas translucens pv. cerealis Contributes to Virulence in Bacterial Leaf Streak of Wheat.</title>
        <authorList>
            <person name="Shah S.M.A."/>
            <person name="Haq F."/>
            <person name="Ma W."/>
            <person name="Xu X."/>
            <person name="Wang S."/>
            <person name="Xu Z."/>
            <person name="Zou L."/>
            <person name="Zhu B."/>
            <person name="Chen G."/>
        </authorList>
    </citation>
    <scope>NUCLEOTIDE SEQUENCE [LARGE SCALE GENOMIC DNA]</scope>
    <source>
        <strain evidence="2 3">01</strain>
    </source>
</reference>
<dbReference type="AlphaFoldDB" id="A0A514ECC1"/>
<evidence type="ECO:0000256" key="1">
    <source>
        <dbReference type="SAM" id="MobiDB-lite"/>
    </source>
</evidence>
<organism evidence="2 3">
    <name type="scientific">Xanthomonas cerealis pv. cerealis</name>
    <dbReference type="NCBI Taxonomy" id="152263"/>
    <lineage>
        <taxon>Bacteria</taxon>
        <taxon>Pseudomonadati</taxon>
        <taxon>Pseudomonadota</taxon>
        <taxon>Gammaproteobacteria</taxon>
        <taxon>Lysobacterales</taxon>
        <taxon>Lysobacteraceae</taxon>
        <taxon>Xanthomonas</taxon>
        <taxon>Xanthomonas translucens group</taxon>
        <taxon>Xanthomonas cerealis</taxon>
    </lineage>
</organism>
<proteinExistence type="predicted"/>
<keyword evidence="3" id="KW-1185">Reference proteome</keyword>
<dbReference type="Proteomes" id="UP000319349">
    <property type="component" value="Chromosome"/>
</dbReference>
<evidence type="ECO:0000313" key="3">
    <source>
        <dbReference type="Proteomes" id="UP000319349"/>
    </source>
</evidence>
<evidence type="ECO:0000313" key="2">
    <source>
        <dbReference type="EMBL" id="QDI03423.1"/>
    </source>
</evidence>
<protein>
    <recommendedName>
        <fullName evidence="4">Integrase catalytic domain-containing protein</fullName>
    </recommendedName>
</protein>
<dbReference type="RefSeq" id="WP_142742085.1">
    <property type="nucleotide sequence ID" value="NZ_CP038228.1"/>
</dbReference>
<gene>
    <name evidence="2" type="ORF">E4A48_06710</name>
</gene>
<accession>A0A514ECC1</accession>